<feature type="region of interest" description="Disordered" evidence="1">
    <location>
        <begin position="26"/>
        <end position="55"/>
    </location>
</feature>
<dbReference type="AlphaFoldDB" id="A0AA43RJG1"/>
<feature type="signal peptide" evidence="2">
    <location>
        <begin position="1"/>
        <end position="22"/>
    </location>
</feature>
<protein>
    <recommendedName>
        <fullName evidence="5">Lipoprotein</fullName>
    </recommendedName>
</protein>
<dbReference type="Proteomes" id="UP001168575">
    <property type="component" value="Unassembled WGS sequence"/>
</dbReference>
<evidence type="ECO:0000313" key="3">
    <source>
        <dbReference type="EMBL" id="MDO4842934.1"/>
    </source>
</evidence>
<name>A0AA43RJG1_9ACTN</name>
<evidence type="ECO:0000313" key="4">
    <source>
        <dbReference type="Proteomes" id="UP001168575"/>
    </source>
</evidence>
<feature type="chain" id="PRO_5041438576" description="Lipoprotein" evidence="2">
    <location>
        <begin position="23"/>
        <end position="150"/>
    </location>
</feature>
<comment type="caution">
    <text evidence="3">The sequence shown here is derived from an EMBL/GenBank/DDBJ whole genome shotgun (WGS) entry which is preliminary data.</text>
</comment>
<accession>A0AA43RJG1</accession>
<feature type="non-terminal residue" evidence="3">
    <location>
        <position position="150"/>
    </location>
</feature>
<organism evidence="3 4">
    <name type="scientific">Phoenicibacter congonensis</name>
    <dbReference type="NCBI Taxonomy" id="1944646"/>
    <lineage>
        <taxon>Bacteria</taxon>
        <taxon>Bacillati</taxon>
        <taxon>Actinomycetota</taxon>
        <taxon>Coriobacteriia</taxon>
        <taxon>Eggerthellales</taxon>
        <taxon>Eggerthellaceae</taxon>
        <taxon>Phoenicibacter</taxon>
    </lineage>
</organism>
<dbReference type="EMBL" id="JAUMVS010000378">
    <property type="protein sequence ID" value="MDO4842934.1"/>
    <property type="molecule type" value="Genomic_DNA"/>
</dbReference>
<keyword evidence="2" id="KW-0732">Signal</keyword>
<keyword evidence="4" id="KW-1185">Reference proteome</keyword>
<evidence type="ECO:0000256" key="2">
    <source>
        <dbReference type="SAM" id="SignalP"/>
    </source>
</evidence>
<evidence type="ECO:0008006" key="5">
    <source>
        <dbReference type="Google" id="ProtNLM"/>
    </source>
</evidence>
<reference evidence="3" key="1">
    <citation type="submission" date="2023-07" db="EMBL/GenBank/DDBJ databases">
        <title>Between Cages and Wild: Unraveling the Impact of Captivity on Animal Microbiomes and Antimicrobial Resistance.</title>
        <authorList>
            <person name="Schmartz G.P."/>
            <person name="Rehner J."/>
            <person name="Schuff M.J."/>
            <person name="Becker S.L."/>
            <person name="Kravczyk M."/>
            <person name="Gurevich A."/>
            <person name="Francke R."/>
            <person name="Mueller R."/>
            <person name="Keller V."/>
            <person name="Keller A."/>
        </authorList>
    </citation>
    <scope>NUCLEOTIDE SEQUENCE</scope>
    <source>
        <strain evidence="3">S12M_St_49</strain>
    </source>
</reference>
<evidence type="ECO:0000256" key="1">
    <source>
        <dbReference type="SAM" id="MobiDB-lite"/>
    </source>
</evidence>
<proteinExistence type="predicted"/>
<gene>
    <name evidence="3" type="ORF">Q3982_09685</name>
</gene>
<dbReference type="Gene3D" id="1.50.10.100">
    <property type="entry name" value="Chondroitin AC/alginate lyase"/>
    <property type="match status" value="1"/>
</dbReference>
<sequence>MKRYLKTLALMVSAALVCLACSKEPDTYKPGSGSTTGGGGTEKPSTGKPDYSKLTASNHPRVILTKDAEASIKAKIESGSDENVTMLHKLMIDYANTVLNKRDLTYQKVGKRLLDVSVEAANRIIACSYAYRMTGDEKYLTKAEKDINTV</sequence>
<dbReference type="InterPro" id="IPR008929">
    <property type="entry name" value="Chondroitin_lyas"/>
</dbReference>